<evidence type="ECO:0000256" key="6">
    <source>
        <dbReference type="ARBA" id="ARBA00023136"/>
    </source>
</evidence>
<evidence type="ECO:0000259" key="9">
    <source>
        <dbReference type="Pfam" id="PF01061"/>
    </source>
</evidence>
<dbReference type="InterPro" id="IPR027417">
    <property type="entry name" value="P-loop_NTPase"/>
</dbReference>
<dbReference type="PANTHER" id="PTHR48041">
    <property type="entry name" value="ABC TRANSPORTER G FAMILY MEMBER 28"/>
    <property type="match status" value="1"/>
</dbReference>
<feature type="transmembrane region" description="Helical" evidence="7">
    <location>
        <begin position="265"/>
        <end position="289"/>
    </location>
</feature>
<feature type="transmembrane region" description="Helical" evidence="7">
    <location>
        <begin position="232"/>
        <end position="253"/>
    </location>
</feature>
<evidence type="ECO:0000259" key="8">
    <source>
        <dbReference type="Pfam" id="PF00005"/>
    </source>
</evidence>
<feature type="domain" description="ABC-2 type transporter transmembrane" evidence="9">
    <location>
        <begin position="215"/>
        <end position="425"/>
    </location>
</feature>
<dbReference type="EMBL" id="JAJSOF020000031">
    <property type="protein sequence ID" value="KAJ4431107.1"/>
    <property type="molecule type" value="Genomic_DNA"/>
</dbReference>
<dbReference type="InterPro" id="IPR043926">
    <property type="entry name" value="ABCG_dom"/>
</dbReference>
<name>A0ABQ8SBN6_PERAM</name>
<feature type="non-terminal residue" evidence="11">
    <location>
        <position position="455"/>
    </location>
</feature>
<reference evidence="11 12" key="1">
    <citation type="journal article" date="2022" name="Allergy">
        <title>Genome assembly and annotation of Periplaneta americana reveal a comprehensive cockroach allergen profile.</title>
        <authorList>
            <person name="Wang L."/>
            <person name="Xiong Q."/>
            <person name="Saelim N."/>
            <person name="Wang L."/>
            <person name="Nong W."/>
            <person name="Wan A.T."/>
            <person name="Shi M."/>
            <person name="Liu X."/>
            <person name="Cao Q."/>
            <person name="Hui J.H.L."/>
            <person name="Sookrung N."/>
            <person name="Leung T.F."/>
            <person name="Tungtrongchitr A."/>
            <person name="Tsui S.K.W."/>
        </authorList>
    </citation>
    <scope>NUCLEOTIDE SEQUENCE [LARGE SCALE GENOMIC DNA]</scope>
    <source>
        <strain evidence="11">PWHHKU_190912</strain>
    </source>
</reference>
<sequence length="455" mass="50837">MLCSLLQLALTKCRDTIIGVPGRIKGISGGEMKRLSFASEVLTNPPLMLCDEPTSGLDSFMAQNVVSVLKNMALKGKTVVVTIHQPSSEVFSMFDKLLLMAEGRVAFLGSTEDACKFFRDLGAACPSNYNPADFFIQMLAIVPTREESCRQTIEMVCDSFQASEAGQRIAEEGETQKEMRDAADARSRRLFRGSEDQWMVLDKGRSPYKASWWAQLRAVLWRSWISIIKEPIVIKVRVLQTLIVSAVIGVIYYGQEMDQDGVMNINGALFIFLTNMTFQNVFAVINVFCAEMPVFMREHFNGMYRVDIYFLCKTLAEVPVFAVLPVIFTCVTYYLVGLNPNILRFIVANIVVMLVANVAVSLGYLISCVSTSISMALAIGPPIIIPFLLFGGFFLNNSSVPPYLKWLSYLSWFKYGNEALLINQWSDVQHIECTHSNATCPKNGHVVLEALDFSE</sequence>
<dbReference type="Proteomes" id="UP001148838">
    <property type="component" value="Unassembled WGS sequence"/>
</dbReference>
<keyword evidence="5 7" id="KW-1133">Transmembrane helix</keyword>
<evidence type="ECO:0000256" key="1">
    <source>
        <dbReference type="ARBA" id="ARBA00004141"/>
    </source>
</evidence>
<dbReference type="SUPFAM" id="SSF52540">
    <property type="entry name" value="P-loop containing nucleoside triphosphate hydrolases"/>
    <property type="match status" value="1"/>
</dbReference>
<evidence type="ECO:0000256" key="3">
    <source>
        <dbReference type="ARBA" id="ARBA00022448"/>
    </source>
</evidence>
<feature type="transmembrane region" description="Helical" evidence="7">
    <location>
        <begin position="310"/>
        <end position="336"/>
    </location>
</feature>
<dbReference type="InterPro" id="IPR050352">
    <property type="entry name" value="ABCG_transporters"/>
</dbReference>
<comment type="similarity">
    <text evidence="2">Belongs to the ABC transporter superfamily. ABCG family. Eye pigment precursor importer (TC 3.A.1.204) subfamily.</text>
</comment>
<feature type="transmembrane region" description="Helical" evidence="7">
    <location>
        <begin position="373"/>
        <end position="395"/>
    </location>
</feature>
<evidence type="ECO:0000256" key="5">
    <source>
        <dbReference type="ARBA" id="ARBA00022989"/>
    </source>
</evidence>
<feature type="domain" description="ABC transporter" evidence="8">
    <location>
        <begin position="7"/>
        <end position="55"/>
    </location>
</feature>
<dbReference type="Gene3D" id="3.40.50.300">
    <property type="entry name" value="P-loop containing nucleotide triphosphate hydrolases"/>
    <property type="match status" value="1"/>
</dbReference>
<feature type="domain" description="ABC transporter family G" evidence="10">
    <location>
        <begin position="84"/>
        <end position="155"/>
    </location>
</feature>
<proteinExistence type="inferred from homology"/>
<organism evidence="11 12">
    <name type="scientific">Periplaneta americana</name>
    <name type="common">American cockroach</name>
    <name type="synonym">Blatta americana</name>
    <dbReference type="NCBI Taxonomy" id="6978"/>
    <lineage>
        <taxon>Eukaryota</taxon>
        <taxon>Metazoa</taxon>
        <taxon>Ecdysozoa</taxon>
        <taxon>Arthropoda</taxon>
        <taxon>Hexapoda</taxon>
        <taxon>Insecta</taxon>
        <taxon>Pterygota</taxon>
        <taxon>Neoptera</taxon>
        <taxon>Polyneoptera</taxon>
        <taxon>Dictyoptera</taxon>
        <taxon>Blattodea</taxon>
        <taxon>Blattoidea</taxon>
        <taxon>Blattidae</taxon>
        <taxon>Blattinae</taxon>
        <taxon>Periplaneta</taxon>
    </lineage>
</organism>
<comment type="caution">
    <text evidence="11">The sequence shown here is derived from an EMBL/GenBank/DDBJ whole genome shotgun (WGS) entry which is preliminary data.</text>
</comment>
<evidence type="ECO:0000256" key="4">
    <source>
        <dbReference type="ARBA" id="ARBA00022692"/>
    </source>
</evidence>
<evidence type="ECO:0008006" key="13">
    <source>
        <dbReference type="Google" id="ProtNLM"/>
    </source>
</evidence>
<keyword evidence="4 7" id="KW-0812">Transmembrane</keyword>
<comment type="subcellular location">
    <subcellularLocation>
        <location evidence="1">Membrane</location>
        <topology evidence="1">Multi-pass membrane protein</topology>
    </subcellularLocation>
</comment>
<dbReference type="InterPro" id="IPR013525">
    <property type="entry name" value="ABC2_TM"/>
</dbReference>
<feature type="transmembrane region" description="Helical" evidence="7">
    <location>
        <begin position="342"/>
        <end position="366"/>
    </location>
</feature>
<dbReference type="Pfam" id="PF19055">
    <property type="entry name" value="ABC2_membrane_7"/>
    <property type="match status" value="1"/>
</dbReference>
<keyword evidence="6 7" id="KW-0472">Membrane</keyword>
<dbReference type="InterPro" id="IPR003439">
    <property type="entry name" value="ABC_transporter-like_ATP-bd"/>
</dbReference>
<evidence type="ECO:0000313" key="11">
    <source>
        <dbReference type="EMBL" id="KAJ4431107.1"/>
    </source>
</evidence>
<dbReference type="Pfam" id="PF00005">
    <property type="entry name" value="ABC_tran"/>
    <property type="match status" value="1"/>
</dbReference>
<evidence type="ECO:0000256" key="2">
    <source>
        <dbReference type="ARBA" id="ARBA00005814"/>
    </source>
</evidence>
<dbReference type="Pfam" id="PF01061">
    <property type="entry name" value="ABC2_membrane"/>
    <property type="match status" value="1"/>
</dbReference>
<accession>A0ABQ8SBN6</accession>
<evidence type="ECO:0000259" key="10">
    <source>
        <dbReference type="Pfam" id="PF19055"/>
    </source>
</evidence>
<evidence type="ECO:0000256" key="7">
    <source>
        <dbReference type="SAM" id="Phobius"/>
    </source>
</evidence>
<dbReference type="PANTHER" id="PTHR48041:SF129">
    <property type="entry name" value="PROTEIN WHITE"/>
    <property type="match status" value="1"/>
</dbReference>
<keyword evidence="12" id="KW-1185">Reference proteome</keyword>
<gene>
    <name evidence="11" type="ORF">ANN_19702</name>
</gene>
<protein>
    <recommendedName>
        <fullName evidence="13">White protein</fullName>
    </recommendedName>
</protein>
<keyword evidence="3" id="KW-0813">Transport</keyword>
<evidence type="ECO:0000313" key="12">
    <source>
        <dbReference type="Proteomes" id="UP001148838"/>
    </source>
</evidence>